<evidence type="ECO:0000313" key="14">
    <source>
        <dbReference type="Proteomes" id="UP001597262"/>
    </source>
</evidence>
<evidence type="ECO:0000313" key="13">
    <source>
        <dbReference type="EMBL" id="MFD1174920.1"/>
    </source>
</evidence>
<dbReference type="InterPro" id="IPR008979">
    <property type="entry name" value="Galactose-bd-like_sf"/>
</dbReference>
<feature type="domain" description="Histidine kinase" evidence="11">
    <location>
        <begin position="419"/>
        <end position="637"/>
    </location>
</feature>
<dbReference type="PRINTS" id="PR00344">
    <property type="entry name" value="BCTRLSENSOR"/>
</dbReference>
<dbReference type="CDD" id="cd00082">
    <property type="entry name" value="HisKA"/>
    <property type="match status" value="1"/>
</dbReference>
<feature type="transmembrane region" description="Helical" evidence="10">
    <location>
        <begin position="198"/>
        <end position="216"/>
    </location>
</feature>
<proteinExistence type="predicted"/>
<evidence type="ECO:0000259" key="11">
    <source>
        <dbReference type="PROSITE" id="PS50109"/>
    </source>
</evidence>
<dbReference type="SMART" id="SM00387">
    <property type="entry name" value="HATPase_c"/>
    <property type="match status" value="2"/>
</dbReference>
<evidence type="ECO:0000256" key="8">
    <source>
        <dbReference type="ARBA" id="ARBA00023012"/>
    </source>
</evidence>
<dbReference type="InterPro" id="IPR004358">
    <property type="entry name" value="Sig_transdc_His_kin-like_C"/>
</dbReference>
<organism evidence="13 14">
    <name type="scientific">Paenibacillus puldeungensis</name>
    <dbReference type="NCBI Taxonomy" id="696536"/>
    <lineage>
        <taxon>Bacteria</taxon>
        <taxon>Bacillati</taxon>
        <taxon>Bacillota</taxon>
        <taxon>Bacilli</taxon>
        <taxon>Bacillales</taxon>
        <taxon>Paenibacillaceae</taxon>
        <taxon>Paenibacillus</taxon>
    </lineage>
</organism>
<dbReference type="SUPFAM" id="SSF47384">
    <property type="entry name" value="Homodimeric domain of signal transducing histidine kinase"/>
    <property type="match status" value="1"/>
</dbReference>
<dbReference type="InterPro" id="IPR010559">
    <property type="entry name" value="Sig_transdc_His_kin_internal"/>
</dbReference>
<feature type="transmembrane region" description="Helical" evidence="10">
    <location>
        <begin position="260"/>
        <end position="276"/>
    </location>
</feature>
<evidence type="ECO:0000256" key="4">
    <source>
        <dbReference type="ARBA" id="ARBA00022679"/>
    </source>
</evidence>
<dbReference type="Pfam" id="PF00072">
    <property type="entry name" value="Response_reg"/>
    <property type="match status" value="1"/>
</dbReference>
<dbReference type="SUPFAM" id="SSF49785">
    <property type="entry name" value="Galactose-binding domain-like"/>
    <property type="match status" value="1"/>
</dbReference>
<keyword evidence="6" id="KW-0418">Kinase</keyword>
<dbReference type="PROSITE" id="PS50110">
    <property type="entry name" value="RESPONSE_REGULATORY"/>
    <property type="match status" value="1"/>
</dbReference>
<name>A0ABW3RT86_9BACL</name>
<reference evidence="14" key="1">
    <citation type="journal article" date="2019" name="Int. J. Syst. Evol. Microbiol.">
        <title>The Global Catalogue of Microorganisms (GCM) 10K type strain sequencing project: providing services to taxonomists for standard genome sequencing and annotation.</title>
        <authorList>
            <consortium name="The Broad Institute Genomics Platform"/>
            <consortium name="The Broad Institute Genome Sequencing Center for Infectious Disease"/>
            <person name="Wu L."/>
            <person name="Ma J."/>
        </authorList>
    </citation>
    <scope>NUCLEOTIDE SEQUENCE [LARGE SCALE GENOMIC DNA]</scope>
    <source>
        <strain evidence="14">CCUG 59189</strain>
    </source>
</reference>
<dbReference type="PROSITE" id="PS50109">
    <property type="entry name" value="HIS_KIN"/>
    <property type="match status" value="1"/>
</dbReference>
<dbReference type="PANTHER" id="PTHR43047">
    <property type="entry name" value="TWO-COMPONENT HISTIDINE PROTEIN KINASE"/>
    <property type="match status" value="1"/>
</dbReference>
<evidence type="ECO:0000256" key="9">
    <source>
        <dbReference type="PROSITE-ProRule" id="PRU00169"/>
    </source>
</evidence>
<dbReference type="InterPro" id="IPR036890">
    <property type="entry name" value="HATPase_C_sf"/>
</dbReference>
<comment type="catalytic activity">
    <reaction evidence="1">
        <text>ATP + protein L-histidine = ADP + protein N-phospho-L-histidine.</text>
        <dbReference type="EC" id="2.7.13.3"/>
    </reaction>
</comment>
<feature type="modified residue" description="4-aspartylphosphate" evidence="9">
    <location>
        <position position="737"/>
    </location>
</feature>
<dbReference type="EMBL" id="JBHTLM010000001">
    <property type="protein sequence ID" value="MFD1174920.1"/>
    <property type="molecule type" value="Genomic_DNA"/>
</dbReference>
<dbReference type="Pfam" id="PF06580">
    <property type="entry name" value="His_kinase"/>
    <property type="match status" value="1"/>
</dbReference>
<feature type="transmembrane region" description="Helical" evidence="10">
    <location>
        <begin position="316"/>
        <end position="333"/>
    </location>
</feature>
<feature type="domain" description="Response regulatory" evidence="12">
    <location>
        <begin position="688"/>
        <end position="804"/>
    </location>
</feature>
<dbReference type="InterPro" id="IPR011006">
    <property type="entry name" value="CheY-like_superfamily"/>
</dbReference>
<keyword evidence="14" id="KW-1185">Reference proteome</keyword>
<dbReference type="EC" id="2.7.13.3" evidence="2"/>
<dbReference type="Proteomes" id="UP001597262">
    <property type="component" value="Unassembled WGS sequence"/>
</dbReference>
<keyword evidence="10" id="KW-1133">Transmembrane helix</keyword>
<feature type="transmembrane region" description="Helical" evidence="10">
    <location>
        <begin position="345"/>
        <end position="365"/>
    </location>
</feature>
<dbReference type="InterPro" id="IPR005467">
    <property type="entry name" value="His_kinase_dom"/>
</dbReference>
<keyword evidence="10" id="KW-0472">Membrane</keyword>
<evidence type="ECO:0000256" key="6">
    <source>
        <dbReference type="ARBA" id="ARBA00022777"/>
    </source>
</evidence>
<dbReference type="SUPFAM" id="SSF55874">
    <property type="entry name" value="ATPase domain of HSP90 chaperone/DNA topoisomerase II/histidine kinase"/>
    <property type="match status" value="2"/>
</dbReference>
<keyword evidence="3 9" id="KW-0597">Phosphoprotein</keyword>
<dbReference type="Gene3D" id="3.40.50.2300">
    <property type="match status" value="1"/>
</dbReference>
<keyword evidence="7 13" id="KW-0067">ATP-binding</keyword>
<dbReference type="SUPFAM" id="SSF52172">
    <property type="entry name" value="CheY-like"/>
    <property type="match status" value="1"/>
</dbReference>
<evidence type="ECO:0000256" key="3">
    <source>
        <dbReference type="ARBA" id="ARBA00022553"/>
    </source>
</evidence>
<keyword evidence="4" id="KW-0808">Transferase</keyword>
<accession>A0ABW3RT86</accession>
<sequence length="1015" mass="113941">MFRIIWITAFQSSDQPYASNGQLDLRAWNAVDHRTISLDGEWEFYPHTWLMGSEHPGARYEQKPAFLQVPGNWNKLMKPGKGSPYGYGSYRLRISVNPEQRINYSLRIPSVRSSSSLYVNGRLLYASGKPGDSKEKYVPLNLPYTSTFTADDSGNIDIVIEAANYEDPRESGIVRSIKFGTEKAITREAQLSIAMQQLAAVVFLMHAGYAFILYIVGNRDKRLLYFSLLGASAMMMQLLGSDEKLLSFWLPINYEWGFKLVHLSMIGIAYSLLQCIKHQLPKLIRRAFPWFAVICAVAGLFAALLPVRYLVGVQPAYGLLMGASILITIVSMLRTSIKGIQENAWLLLSLIAFTSNFAWWAYFLASGIKVVYYPFDLIVSMACFVAVWFREYFQVHSETKRLASKLQKADKLKDEFLANTSHELRNPLHSILNISQAVLEREQKSLHESSIKDLGIVLTVGRRMSLMLNDLLDAMSLKEGNPHLQLRHFSLQTIVTGVMDMLRFMTEGKAVQLVNRIPEHFPLVVADENRVIQILFNLIHNALKFTDEGEVSIAGYVKDGLAHIVVADTGIGMDKETIRRVFEPYEQAEAGKTMVEGGFGLGLSISKKLVELHGGTLRVESAPGEGSEFVFTLQLVEEAASFPQEGTVTGQLAAKAIEESAAAQADYKAGIEPISEGDSLSLSAERPRILIVDDDPVNLKVLESLLSLEQYDIMTVTSGKKALETLDLKEWDLLISDVMMPQMSGYELTRKIRQRFTVTELPILLLTARSQPEDIENGFLVGANDYVTKPVDALEIRSRVKALTGVKQSVNELLRMEAAWLQAQIQPHFLFNTLSAVAALSEVDLDQMRHLLDVFGDFLRDKFKLQNKDELAPIEEELSIVRSYLYIEQVRFDDRLKVVWEIDECKELKIPLLTIQPLVENAVRHGVMKRSRGGTIAIRISDHGAYAEITVEDDGVGMEEAVWRRLLQNRSDSRSGVGLLNTDLRLKRRYGKGLQIRSEPGQGTSISFIVNKPVG</sequence>
<keyword evidence="5" id="KW-0547">Nucleotide-binding</keyword>
<dbReference type="GO" id="GO:0005524">
    <property type="term" value="F:ATP binding"/>
    <property type="evidence" value="ECO:0007669"/>
    <property type="project" value="UniProtKB-KW"/>
</dbReference>
<dbReference type="CDD" id="cd17574">
    <property type="entry name" value="REC_OmpR"/>
    <property type="match status" value="1"/>
</dbReference>
<dbReference type="Gene3D" id="3.30.565.10">
    <property type="entry name" value="Histidine kinase-like ATPase, C-terminal domain"/>
    <property type="match status" value="2"/>
</dbReference>
<dbReference type="InterPro" id="IPR003594">
    <property type="entry name" value="HATPase_dom"/>
</dbReference>
<dbReference type="PANTHER" id="PTHR43047:SF72">
    <property type="entry name" value="OSMOSENSING HISTIDINE PROTEIN KINASE SLN1"/>
    <property type="match status" value="1"/>
</dbReference>
<evidence type="ECO:0000256" key="7">
    <source>
        <dbReference type="ARBA" id="ARBA00022840"/>
    </source>
</evidence>
<dbReference type="Pfam" id="PF00512">
    <property type="entry name" value="HisKA"/>
    <property type="match status" value="1"/>
</dbReference>
<dbReference type="InterPro" id="IPR001789">
    <property type="entry name" value="Sig_transdc_resp-reg_receiver"/>
</dbReference>
<feature type="transmembrane region" description="Helical" evidence="10">
    <location>
        <begin position="223"/>
        <end position="240"/>
    </location>
</feature>
<evidence type="ECO:0000256" key="5">
    <source>
        <dbReference type="ARBA" id="ARBA00022741"/>
    </source>
</evidence>
<dbReference type="Gene3D" id="2.60.120.260">
    <property type="entry name" value="Galactose-binding domain-like"/>
    <property type="match status" value="1"/>
</dbReference>
<comment type="caution">
    <text evidence="13">The sequence shown here is derived from an EMBL/GenBank/DDBJ whole genome shotgun (WGS) entry which is preliminary data.</text>
</comment>
<evidence type="ECO:0000259" key="12">
    <source>
        <dbReference type="PROSITE" id="PS50110"/>
    </source>
</evidence>
<keyword evidence="10" id="KW-0812">Transmembrane</keyword>
<protein>
    <recommendedName>
        <fullName evidence="2">histidine kinase</fullName>
        <ecNumber evidence="2">2.7.13.3</ecNumber>
    </recommendedName>
</protein>
<gene>
    <name evidence="13" type="ORF">ACFQ3W_01185</name>
</gene>
<feature type="transmembrane region" description="Helical" evidence="10">
    <location>
        <begin position="288"/>
        <end position="310"/>
    </location>
</feature>
<dbReference type="Pfam" id="PF02518">
    <property type="entry name" value="HATPase_c"/>
    <property type="match status" value="2"/>
</dbReference>
<evidence type="ECO:0000256" key="1">
    <source>
        <dbReference type="ARBA" id="ARBA00000085"/>
    </source>
</evidence>
<dbReference type="InterPro" id="IPR003661">
    <property type="entry name" value="HisK_dim/P_dom"/>
</dbReference>
<keyword evidence="8" id="KW-0902">Two-component regulatory system</keyword>
<evidence type="ECO:0000256" key="2">
    <source>
        <dbReference type="ARBA" id="ARBA00012438"/>
    </source>
</evidence>
<dbReference type="CDD" id="cd16922">
    <property type="entry name" value="HATPase_EvgS-ArcB-TorS-like"/>
    <property type="match status" value="1"/>
</dbReference>
<evidence type="ECO:0000256" key="10">
    <source>
        <dbReference type="SAM" id="Phobius"/>
    </source>
</evidence>
<dbReference type="SMART" id="SM00388">
    <property type="entry name" value="HisKA"/>
    <property type="match status" value="1"/>
</dbReference>
<dbReference type="Gene3D" id="1.10.287.130">
    <property type="match status" value="1"/>
</dbReference>
<dbReference type="InterPro" id="IPR036097">
    <property type="entry name" value="HisK_dim/P_sf"/>
</dbReference>
<dbReference type="SMART" id="SM00448">
    <property type="entry name" value="REC"/>
    <property type="match status" value="1"/>
</dbReference>